<gene>
    <name evidence="1" type="ORF">MEDL_31852</name>
</gene>
<protein>
    <submittedName>
        <fullName evidence="1">Uncharacterized protein</fullName>
    </submittedName>
</protein>
<proteinExistence type="predicted"/>
<evidence type="ECO:0000313" key="1">
    <source>
        <dbReference type="EMBL" id="CAG2218222.1"/>
    </source>
</evidence>
<name>A0A8S3SBS3_MYTED</name>
<sequence length="221" mass="25205">MNSPSYLPDIFRFPEPTTPTTPFPDIQDRLTPVNRRHLTDRKFDGVYQRLATLKKTEIKNNQQAIMSMLSTAIHLLQGSISTPPLLSVSTIKSSQPQPVIYHTSPANEQSSHLPDIFRFQEPTTPTTPFPDIQDRLTAVNRRHLTDRKLDEVYQRLATLEKKNRNKEQPASHNVHVINSHSSPARKHLNIPSTMYHCQPIATNPDYVPLPANSNKSRHIHS</sequence>
<reference evidence="1" key="1">
    <citation type="submission" date="2021-03" db="EMBL/GenBank/DDBJ databases">
        <authorList>
            <person name="Bekaert M."/>
        </authorList>
    </citation>
    <scope>NUCLEOTIDE SEQUENCE</scope>
</reference>
<comment type="caution">
    <text evidence="1">The sequence shown here is derived from an EMBL/GenBank/DDBJ whole genome shotgun (WGS) entry which is preliminary data.</text>
</comment>
<dbReference type="AlphaFoldDB" id="A0A8S3SBS3"/>
<accession>A0A8S3SBS3</accession>
<keyword evidence="2" id="KW-1185">Reference proteome</keyword>
<dbReference type="EMBL" id="CAJPWZ010001593">
    <property type="protein sequence ID" value="CAG2218222.1"/>
    <property type="molecule type" value="Genomic_DNA"/>
</dbReference>
<organism evidence="1 2">
    <name type="scientific">Mytilus edulis</name>
    <name type="common">Blue mussel</name>
    <dbReference type="NCBI Taxonomy" id="6550"/>
    <lineage>
        <taxon>Eukaryota</taxon>
        <taxon>Metazoa</taxon>
        <taxon>Spiralia</taxon>
        <taxon>Lophotrochozoa</taxon>
        <taxon>Mollusca</taxon>
        <taxon>Bivalvia</taxon>
        <taxon>Autobranchia</taxon>
        <taxon>Pteriomorphia</taxon>
        <taxon>Mytilida</taxon>
        <taxon>Mytiloidea</taxon>
        <taxon>Mytilidae</taxon>
        <taxon>Mytilinae</taxon>
        <taxon>Mytilus</taxon>
    </lineage>
</organism>
<dbReference type="Proteomes" id="UP000683360">
    <property type="component" value="Unassembled WGS sequence"/>
</dbReference>
<evidence type="ECO:0000313" key="2">
    <source>
        <dbReference type="Proteomes" id="UP000683360"/>
    </source>
</evidence>